<dbReference type="PANTHER" id="PTHR23517:SF15">
    <property type="entry name" value="PROTON-DEPENDENT OLIGOPEPTIDE FAMILY TRANSPORT PROTEIN"/>
    <property type="match status" value="1"/>
</dbReference>
<dbReference type="OrthoDB" id="9772725at2"/>
<evidence type="ECO:0000256" key="7">
    <source>
        <dbReference type="ARBA" id="ARBA00023136"/>
    </source>
</evidence>
<dbReference type="Proteomes" id="UP000681131">
    <property type="component" value="Chromosome"/>
</dbReference>
<dbReference type="GO" id="GO:1904680">
    <property type="term" value="F:peptide transmembrane transporter activity"/>
    <property type="evidence" value="ECO:0007669"/>
    <property type="project" value="InterPro"/>
</dbReference>
<reference evidence="12 14" key="2">
    <citation type="submission" date="2019-08" db="EMBL/GenBank/DDBJ databases">
        <title>Complete genome sequences of Francisella adeliensis (FSC1325 and FSC1326).</title>
        <authorList>
            <person name="Ohrman C."/>
            <person name="Uneklint I."/>
            <person name="Vallesi A."/>
            <person name="Karlsson L."/>
            <person name="Sjodin A."/>
        </authorList>
    </citation>
    <scope>NUCLEOTIDE SEQUENCE [LARGE SCALE GENOMIC DNA]</scope>
    <source>
        <strain evidence="12 14">FSC1325</strain>
    </source>
</reference>
<keyword evidence="2 8" id="KW-0813">Transport</keyword>
<dbReference type="GO" id="GO:0006857">
    <property type="term" value="P:oligopeptide transport"/>
    <property type="evidence" value="ECO:0007669"/>
    <property type="project" value="InterPro"/>
</dbReference>
<evidence type="ECO:0000313" key="12">
    <source>
        <dbReference type="EMBL" id="QIW11893.1"/>
    </source>
</evidence>
<evidence type="ECO:0000256" key="2">
    <source>
        <dbReference type="ARBA" id="ARBA00022448"/>
    </source>
</evidence>
<feature type="transmembrane region" description="Helical" evidence="9">
    <location>
        <begin position="12"/>
        <end position="38"/>
    </location>
</feature>
<evidence type="ECO:0000256" key="9">
    <source>
        <dbReference type="SAM" id="Phobius"/>
    </source>
</evidence>
<dbReference type="CDD" id="cd17346">
    <property type="entry name" value="MFS_DtpA_like"/>
    <property type="match status" value="1"/>
</dbReference>
<keyword evidence="4 8" id="KW-0812">Transmembrane</keyword>
<dbReference type="PROSITE" id="PS01023">
    <property type="entry name" value="PTR2_2"/>
    <property type="match status" value="1"/>
</dbReference>
<comment type="similarity">
    <text evidence="8">Belongs to the major facilitator superfamily. Proton-dependent oligopeptide transporter (POT/PTR) (TC 2.A.17) family.</text>
</comment>
<dbReference type="RefSeq" id="WP_112869833.1">
    <property type="nucleotide sequence ID" value="NZ_CP021781.1"/>
</dbReference>
<name>A0A2Z4XY39_9GAMM</name>
<evidence type="ECO:0000259" key="10">
    <source>
        <dbReference type="PROSITE" id="PS50850"/>
    </source>
</evidence>
<feature type="transmembrane region" description="Helical" evidence="9">
    <location>
        <begin position="80"/>
        <end position="97"/>
    </location>
</feature>
<feature type="transmembrane region" description="Helical" evidence="9">
    <location>
        <begin position="208"/>
        <end position="225"/>
    </location>
</feature>
<dbReference type="KEGG" id="fad:CDH04_04200"/>
<evidence type="ECO:0000256" key="5">
    <source>
        <dbReference type="ARBA" id="ARBA00022856"/>
    </source>
</evidence>
<sequence length="477" mass="52383">MSETFSNKHPKGLWYIIAIYMWEYFSFYGMRALLILYLIQHLKLGDTLSYAISGAYITLVYLSPIIGGSVADKVLGYKRAVICGALLMSIGHIILGLGGDDSLYVGMAFIVSGYGFFKSNISCLMGQLYSPNDIKKDSAFTLMYLGGNLGGIFAPALCGFVAYYYGWHYGFGLAGIGMIFGLLVFLSGSKHIPNILPEKSPSRSLGQIITALSILTIVITSYLALEYQFDGYLLAVVAVATVVYFVKILIETDKISRKSIFFLLPFFVFGIVFWVFDEQLYTSVEIFIHRNVDTYFLGFDIPASVFTSVNSASILFGGLVVAWAWKKLKSLEGDFGRMIKFGCGFLFQLICFVLFFIAAKQASINGTSSAILVIAALIFLGVSELFIDPIALSEITSIKDKKHIGFLAAAYMLFTGSVAGFIGAKVADMAAFNTISESMNLIEQAKLFSGLFGNITIILLATSLLWFFVAIVLKKLK</sequence>
<dbReference type="InterPro" id="IPR000109">
    <property type="entry name" value="POT_fam"/>
</dbReference>
<dbReference type="InterPro" id="IPR036259">
    <property type="entry name" value="MFS_trans_sf"/>
</dbReference>
<keyword evidence="5" id="KW-0653">Protein transport</keyword>
<evidence type="ECO:0000256" key="8">
    <source>
        <dbReference type="RuleBase" id="RU003755"/>
    </source>
</evidence>
<feature type="transmembrane region" description="Helical" evidence="9">
    <location>
        <begin position="259"/>
        <end position="276"/>
    </location>
</feature>
<evidence type="ECO:0000313" key="13">
    <source>
        <dbReference type="Proteomes" id="UP000251120"/>
    </source>
</evidence>
<dbReference type="AlphaFoldDB" id="A0A2Z4XY39"/>
<feature type="transmembrane region" description="Helical" evidence="9">
    <location>
        <begin position="142"/>
        <end position="163"/>
    </location>
</feature>
<feature type="transmembrane region" description="Helical" evidence="9">
    <location>
        <begin position="50"/>
        <end position="68"/>
    </location>
</feature>
<reference evidence="11 13" key="1">
    <citation type="submission" date="2017-06" db="EMBL/GenBank/DDBJ databases">
        <title>Complete genome of Francisella adeliensis.</title>
        <authorList>
            <person name="Vallesi A."/>
            <person name="Sjodin A."/>
        </authorList>
    </citation>
    <scope>NUCLEOTIDE SEQUENCE [LARGE SCALE GENOMIC DNA]</scope>
    <source>
        <strain evidence="11 13">FDC440</strain>
    </source>
</reference>
<keyword evidence="3" id="KW-1003">Cell membrane</keyword>
<keyword evidence="14" id="KW-1185">Reference proteome</keyword>
<dbReference type="NCBIfam" id="TIGR00924">
    <property type="entry name" value="yjdL_sub1_fam"/>
    <property type="match status" value="1"/>
</dbReference>
<dbReference type="InterPro" id="IPR020846">
    <property type="entry name" value="MFS_dom"/>
</dbReference>
<dbReference type="InterPro" id="IPR018456">
    <property type="entry name" value="PTR2_symporter_CS"/>
</dbReference>
<protein>
    <submittedName>
        <fullName evidence="11">MFS transporter</fullName>
    </submittedName>
</protein>
<keyword evidence="6 9" id="KW-1133">Transmembrane helix</keyword>
<dbReference type="GO" id="GO:0005886">
    <property type="term" value="C:plasma membrane"/>
    <property type="evidence" value="ECO:0007669"/>
    <property type="project" value="UniProtKB-SubCell"/>
</dbReference>
<evidence type="ECO:0000256" key="4">
    <source>
        <dbReference type="ARBA" id="ARBA00022692"/>
    </source>
</evidence>
<dbReference type="PANTHER" id="PTHR23517">
    <property type="entry name" value="RESISTANCE PROTEIN MDTM, PUTATIVE-RELATED-RELATED"/>
    <property type="match status" value="1"/>
</dbReference>
<dbReference type="EMBL" id="CP021781">
    <property type="protein sequence ID" value="AXA33660.1"/>
    <property type="molecule type" value="Genomic_DNA"/>
</dbReference>
<dbReference type="Proteomes" id="UP000251120">
    <property type="component" value="Chromosome"/>
</dbReference>
<keyword evidence="7 9" id="KW-0472">Membrane</keyword>
<evidence type="ECO:0000256" key="1">
    <source>
        <dbReference type="ARBA" id="ARBA00004651"/>
    </source>
</evidence>
<feature type="transmembrane region" description="Helical" evidence="9">
    <location>
        <begin position="337"/>
        <end position="358"/>
    </location>
</feature>
<feature type="transmembrane region" description="Helical" evidence="9">
    <location>
        <begin position="103"/>
        <end position="121"/>
    </location>
</feature>
<feature type="transmembrane region" description="Helical" evidence="9">
    <location>
        <begin position="169"/>
        <end position="187"/>
    </location>
</feature>
<feature type="transmembrane region" description="Helical" evidence="9">
    <location>
        <begin position="447"/>
        <end position="473"/>
    </location>
</feature>
<feature type="transmembrane region" description="Helical" evidence="9">
    <location>
        <begin position="296"/>
        <end position="325"/>
    </location>
</feature>
<accession>A0A2Z4XY39</accession>
<gene>
    <name evidence="11" type="ORF">CDH04_04200</name>
    <name evidence="12" type="ORF">FZC43_04205</name>
</gene>
<dbReference type="EMBL" id="CP043424">
    <property type="protein sequence ID" value="QIW11893.1"/>
    <property type="molecule type" value="Genomic_DNA"/>
</dbReference>
<feature type="transmembrane region" description="Helical" evidence="9">
    <location>
        <begin position="231"/>
        <end position="250"/>
    </location>
</feature>
<dbReference type="Gene3D" id="1.20.1250.20">
    <property type="entry name" value="MFS general substrate transporter like domains"/>
    <property type="match status" value="1"/>
</dbReference>
<dbReference type="InterPro" id="IPR050171">
    <property type="entry name" value="MFS_Transporters"/>
</dbReference>
<dbReference type="InterPro" id="IPR005279">
    <property type="entry name" value="Dipep/tripep_permease"/>
</dbReference>
<proteinExistence type="inferred from homology"/>
<evidence type="ECO:0000313" key="11">
    <source>
        <dbReference type="EMBL" id="AXA33660.1"/>
    </source>
</evidence>
<keyword evidence="5" id="KW-0571">Peptide transport</keyword>
<feature type="domain" description="Major facilitator superfamily (MFS) profile" evidence="10">
    <location>
        <begin position="1"/>
        <end position="474"/>
    </location>
</feature>
<dbReference type="SUPFAM" id="SSF103473">
    <property type="entry name" value="MFS general substrate transporter"/>
    <property type="match status" value="1"/>
</dbReference>
<evidence type="ECO:0000313" key="14">
    <source>
        <dbReference type="Proteomes" id="UP000681131"/>
    </source>
</evidence>
<comment type="subcellular location">
    <subcellularLocation>
        <location evidence="1">Cell membrane</location>
        <topology evidence="1">Multi-pass membrane protein</topology>
    </subcellularLocation>
    <subcellularLocation>
        <location evidence="8">Membrane</location>
        <topology evidence="8">Multi-pass membrane protein</topology>
    </subcellularLocation>
</comment>
<evidence type="ECO:0000256" key="6">
    <source>
        <dbReference type="ARBA" id="ARBA00022989"/>
    </source>
</evidence>
<organism evidence="11 13">
    <name type="scientific">Francisella adeliensis</name>
    <dbReference type="NCBI Taxonomy" id="2007306"/>
    <lineage>
        <taxon>Bacteria</taxon>
        <taxon>Pseudomonadati</taxon>
        <taxon>Pseudomonadota</taxon>
        <taxon>Gammaproteobacteria</taxon>
        <taxon>Thiotrichales</taxon>
        <taxon>Francisellaceae</taxon>
        <taxon>Francisella</taxon>
    </lineage>
</organism>
<evidence type="ECO:0000256" key="3">
    <source>
        <dbReference type="ARBA" id="ARBA00022475"/>
    </source>
</evidence>
<dbReference type="PROSITE" id="PS50850">
    <property type="entry name" value="MFS"/>
    <property type="match status" value="1"/>
</dbReference>
<feature type="transmembrane region" description="Helical" evidence="9">
    <location>
        <begin position="370"/>
        <end position="392"/>
    </location>
</feature>
<dbReference type="Pfam" id="PF00854">
    <property type="entry name" value="PTR2"/>
    <property type="match status" value="1"/>
</dbReference>
<feature type="transmembrane region" description="Helical" evidence="9">
    <location>
        <begin position="404"/>
        <end position="427"/>
    </location>
</feature>